<organism evidence="2 3">
    <name type="scientific">Pandoraea communis</name>
    <dbReference type="NCBI Taxonomy" id="2508297"/>
    <lineage>
        <taxon>Bacteria</taxon>
        <taxon>Pseudomonadati</taxon>
        <taxon>Pseudomonadota</taxon>
        <taxon>Betaproteobacteria</taxon>
        <taxon>Burkholderiales</taxon>
        <taxon>Burkholderiaceae</taxon>
        <taxon>Pandoraea</taxon>
    </lineage>
</organism>
<name>A0A5E4WI25_9BURK</name>
<accession>A0A5E4WI25</accession>
<dbReference type="AlphaFoldDB" id="A0A5E4WI25"/>
<feature type="compositionally biased region" description="Basic and acidic residues" evidence="1">
    <location>
        <begin position="242"/>
        <end position="263"/>
    </location>
</feature>
<evidence type="ECO:0000256" key="1">
    <source>
        <dbReference type="SAM" id="MobiDB-lite"/>
    </source>
</evidence>
<dbReference type="RefSeq" id="WP_150585835.1">
    <property type="nucleotide sequence ID" value="NZ_CABPSE010000011.1"/>
</dbReference>
<proteinExistence type="predicted"/>
<protein>
    <submittedName>
        <fullName evidence="2">Uncharacterized protein</fullName>
    </submittedName>
</protein>
<sequence length="274" mass="30286">MPFLAIAIPYAQFNPVSYEIDARANRHEIVIDMENIANQPRASQPTSSEAKLDVAHFRRATFQCHPVPVNDYFDNVLAELVTPQSECGTRRYASNAELRKVLGELLTLHPAAGTISVDARIKAMGLPSLLRDDPEYLPGTLSALSYDVGAHSIDIGRFTFPALDTMDEAAFLFAGESELAFLHEGNPHASRIREDHAQILGFHYRAAGMRGQTTLPPAGYAPATQDETTLNDFTAQLARCRQRSDLGRSPRSSDNRYTHHNPRDPMQNGPCSIL</sequence>
<dbReference type="Proteomes" id="UP000383971">
    <property type="component" value="Unassembled WGS sequence"/>
</dbReference>
<evidence type="ECO:0000313" key="3">
    <source>
        <dbReference type="Proteomes" id="UP000383971"/>
    </source>
</evidence>
<keyword evidence="3" id="KW-1185">Reference proteome</keyword>
<reference evidence="2 3" key="1">
    <citation type="submission" date="2019-08" db="EMBL/GenBank/DDBJ databases">
        <authorList>
            <person name="Peeters C."/>
        </authorList>
    </citation>
    <scope>NUCLEOTIDE SEQUENCE [LARGE SCALE GENOMIC DNA]</scope>
    <source>
        <strain evidence="2 3">LMG 31111</strain>
    </source>
</reference>
<dbReference type="EMBL" id="CABPSE010000011">
    <property type="protein sequence ID" value="VVE23489.1"/>
    <property type="molecule type" value="Genomic_DNA"/>
</dbReference>
<evidence type="ECO:0000313" key="2">
    <source>
        <dbReference type="EMBL" id="VVE23489.1"/>
    </source>
</evidence>
<feature type="region of interest" description="Disordered" evidence="1">
    <location>
        <begin position="242"/>
        <end position="274"/>
    </location>
</feature>
<gene>
    <name evidence="2" type="ORF">PCO31111_03281</name>
</gene>